<evidence type="ECO:0000313" key="3">
    <source>
        <dbReference type="Proteomes" id="UP001314170"/>
    </source>
</evidence>
<dbReference type="EMBL" id="CAWUPB010001159">
    <property type="protein sequence ID" value="CAK7340104.1"/>
    <property type="molecule type" value="Genomic_DNA"/>
</dbReference>
<sequence length="78" mass="8634">MSCMKTAAASSRSGFEAQLEINTPKESSRVPSLQAQTDDSQRNLSHLLLLTSSPLLDLSNSVLDEALINYTNHLYRRP</sequence>
<evidence type="ECO:0000313" key="2">
    <source>
        <dbReference type="EMBL" id="CAK7340104.1"/>
    </source>
</evidence>
<feature type="compositionally biased region" description="Polar residues" evidence="1">
    <location>
        <begin position="20"/>
        <end position="38"/>
    </location>
</feature>
<dbReference type="Proteomes" id="UP001314170">
    <property type="component" value="Unassembled WGS sequence"/>
</dbReference>
<proteinExistence type="predicted"/>
<gene>
    <name evidence="2" type="ORF">DCAF_LOCUS15185</name>
</gene>
<accession>A0AAV1RXN7</accession>
<feature type="region of interest" description="Disordered" evidence="1">
    <location>
        <begin position="1"/>
        <end position="38"/>
    </location>
</feature>
<dbReference type="AlphaFoldDB" id="A0AAV1RXN7"/>
<reference evidence="2 3" key="1">
    <citation type="submission" date="2024-01" db="EMBL/GenBank/DDBJ databases">
        <authorList>
            <person name="Waweru B."/>
        </authorList>
    </citation>
    <scope>NUCLEOTIDE SEQUENCE [LARGE SCALE GENOMIC DNA]</scope>
</reference>
<name>A0AAV1RXN7_9ROSI</name>
<organism evidence="2 3">
    <name type="scientific">Dovyalis caffra</name>
    <dbReference type="NCBI Taxonomy" id="77055"/>
    <lineage>
        <taxon>Eukaryota</taxon>
        <taxon>Viridiplantae</taxon>
        <taxon>Streptophyta</taxon>
        <taxon>Embryophyta</taxon>
        <taxon>Tracheophyta</taxon>
        <taxon>Spermatophyta</taxon>
        <taxon>Magnoliopsida</taxon>
        <taxon>eudicotyledons</taxon>
        <taxon>Gunneridae</taxon>
        <taxon>Pentapetalae</taxon>
        <taxon>rosids</taxon>
        <taxon>fabids</taxon>
        <taxon>Malpighiales</taxon>
        <taxon>Salicaceae</taxon>
        <taxon>Flacourtieae</taxon>
        <taxon>Dovyalis</taxon>
    </lineage>
</organism>
<feature type="non-terminal residue" evidence="2">
    <location>
        <position position="78"/>
    </location>
</feature>
<protein>
    <submittedName>
        <fullName evidence="2">Uncharacterized protein</fullName>
    </submittedName>
</protein>
<evidence type="ECO:0000256" key="1">
    <source>
        <dbReference type="SAM" id="MobiDB-lite"/>
    </source>
</evidence>
<comment type="caution">
    <text evidence="2">The sequence shown here is derived from an EMBL/GenBank/DDBJ whole genome shotgun (WGS) entry which is preliminary data.</text>
</comment>
<keyword evidence="3" id="KW-1185">Reference proteome</keyword>